<evidence type="ECO:0000256" key="1">
    <source>
        <dbReference type="SAM" id="MobiDB-lite"/>
    </source>
</evidence>
<evidence type="ECO:0000313" key="4">
    <source>
        <dbReference type="Proteomes" id="UP000037035"/>
    </source>
</evidence>
<reference evidence="3 4" key="1">
    <citation type="submission" date="2015-08" db="EMBL/GenBank/DDBJ databases">
        <title>Next Generation Sequencing and Analysis of the Genome of Puccinia sorghi L Schw, the Causal Agent of Maize Common Rust.</title>
        <authorList>
            <person name="Rochi L."/>
            <person name="Burguener G."/>
            <person name="Darino M."/>
            <person name="Turjanski A."/>
            <person name="Kreff E."/>
            <person name="Dieguez M.J."/>
            <person name="Sacco F."/>
        </authorList>
    </citation>
    <scope>NUCLEOTIDE SEQUENCE [LARGE SCALE GENOMIC DNA]</scope>
    <source>
        <strain evidence="3 4">RO10H11247</strain>
    </source>
</reference>
<feature type="signal peptide" evidence="2">
    <location>
        <begin position="1"/>
        <end position="17"/>
    </location>
</feature>
<keyword evidence="4" id="KW-1185">Reference proteome</keyword>
<dbReference type="VEuPathDB" id="FungiDB:VP01_807g2"/>
<feature type="compositionally biased region" description="Basic residues" evidence="1">
    <location>
        <begin position="311"/>
        <end position="330"/>
    </location>
</feature>
<dbReference type="AlphaFoldDB" id="A0A0L6UB55"/>
<dbReference type="EMBL" id="LAVV01013583">
    <property type="protein sequence ID" value="KNZ45472.1"/>
    <property type="molecule type" value="Genomic_DNA"/>
</dbReference>
<organism evidence="3 4">
    <name type="scientific">Puccinia sorghi</name>
    <dbReference type="NCBI Taxonomy" id="27349"/>
    <lineage>
        <taxon>Eukaryota</taxon>
        <taxon>Fungi</taxon>
        <taxon>Dikarya</taxon>
        <taxon>Basidiomycota</taxon>
        <taxon>Pucciniomycotina</taxon>
        <taxon>Pucciniomycetes</taxon>
        <taxon>Pucciniales</taxon>
        <taxon>Pucciniaceae</taxon>
        <taxon>Puccinia</taxon>
    </lineage>
</organism>
<name>A0A0L6UB55_9BASI</name>
<dbReference type="Proteomes" id="UP000037035">
    <property type="component" value="Unassembled WGS sequence"/>
</dbReference>
<keyword evidence="2" id="KW-0732">Signal</keyword>
<accession>A0A0L6UB55</accession>
<evidence type="ECO:0000313" key="3">
    <source>
        <dbReference type="EMBL" id="KNZ45472.1"/>
    </source>
</evidence>
<gene>
    <name evidence="3" type="ORF">VP01_807g2</name>
</gene>
<feature type="chain" id="PRO_5005567596" evidence="2">
    <location>
        <begin position="18"/>
        <end position="337"/>
    </location>
</feature>
<protein>
    <submittedName>
        <fullName evidence="3">Putative signal peptide protein</fullName>
    </submittedName>
</protein>
<feature type="region of interest" description="Disordered" evidence="1">
    <location>
        <begin position="298"/>
        <end position="337"/>
    </location>
</feature>
<proteinExistence type="predicted"/>
<evidence type="ECO:0000256" key="2">
    <source>
        <dbReference type="SAM" id="SignalP"/>
    </source>
</evidence>
<comment type="caution">
    <text evidence="3">The sequence shown here is derived from an EMBL/GenBank/DDBJ whole genome shotgun (WGS) entry which is preliminary data.</text>
</comment>
<sequence length="337" mass="37755">MTPVSFTSCFIFMTASCSDLFPPVCRPFVCVIKSLQKTIHTKLDAEIRIPGVDNQASHHIATASDHIFIFSLCEYFKPRLLSGTPRLASSSGIYLDFEYNQIVHSLVDKYIDSVMICNQSACRIQSSSSDQSQLVVQLTDFSHHNTQFSSHIPTNHNSWFRSRPEKLPQSSLHQKKCLAFYYKRGASLPSQQDPHSINHPSRESLIQRQLTPSLTCYPIIHPLPSSKSIITKSTFKLAVSISKRTSFPYQRTSNNTHDMADIEFGTCMNNSQLDMGVIGLISIKKKEENPGVVVLNPSMDTGVGGKFPPNVHHRSPPPPPKKKKKKKKKTSNQLALT</sequence>